<protein>
    <recommendedName>
        <fullName evidence="2">DUF4234 domain-containing protein</fullName>
    </recommendedName>
</protein>
<name>A0A9Q1UXT9_CLOBO</name>
<evidence type="ECO:0000313" key="4">
    <source>
        <dbReference type="Proteomes" id="UP000037540"/>
    </source>
</evidence>
<dbReference type="OrthoDB" id="192868at2"/>
<sequence>MRGNIRSVFEVIFLPIITCGIYSFYWIYVTTNELNDYINDGDTSGAMVLVYGVLTCGIYTLYWYYKIGKRIMTAQQLSRRAGNDESILYLILAVFALPIIANAIIQYNLNKLWKTVY</sequence>
<dbReference type="Pfam" id="PF14018">
    <property type="entry name" value="DUF4234"/>
    <property type="match status" value="1"/>
</dbReference>
<proteinExistence type="predicted"/>
<accession>A0A9Q1UXT9</accession>
<feature type="domain" description="DUF4234" evidence="2">
    <location>
        <begin position="6"/>
        <end position="71"/>
    </location>
</feature>
<feature type="transmembrane region" description="Helical" evidence="1">
    <location>
        <begin position="7"/>
        <end position="28"/>
    </location>
</feature>
<gene>
    <name evidence="3" type="ORF">ADU74_09455</name>
</gene>
<keyword evidence="1" id="KW-0472">Membrane</keyword>
<dbReference type="InterPro" id="IPR025328">
    <property type="entry name" value="DUF4234"/>
</dbReference>
<feature type="transmembrane region" description="Helical" evidence="1">
    <location>
        <begin position="86"/>
        <end position="107"/>
    </location>
</feature>
<dbReference type="RefSeq" id="WP_013725841.1">
    <property type="nucleotide sequence ID" value="NZ_LGVO01000089.1"/>
</dbReference>
<comment type="caution">
    <text evidence="3">The sequence shown here is derived from an EMBL/GenBank/DDBJ whole genome shotgun (WGS) entry which is preliminary data.</text>
</comment>
<feature type="transmembrane region" description="Helical" evidence="1">
    <location>
        <begin position="48"/>
        <end position="65"/>
    </location>
</feature>
<evidence type="ECO:0000313" key="3">
    <source>
        <dbReference type="EMBL" id="KOA85793.1"/>
    </source>
</evidence>
<evidence type="ECO:0000259" key="2">
    <source>
        <dbReference type="Pfam" id="PF14018"/>
    </source>
</evidence>
<dbReference type="AlphaFoldDB" id="A0A9Q1UXT9"/>
<dbReference type="EMBL" id="LGVR01000053">
    <property type="protein sequence ID" value="KOA85793.1"/>
    <property type="molecule type" value="Genomic_DNA"/>
</dbReference>
<keyword evidence="1" id="KW-1133">Transmembrane helix</keyword>
<dbReference type="Proteomes" id="UP000037540">
    <property type="component" value="Unassembled WGS sequence"/>
</dbReference>
<organism evidence="3 4">
    <name type="scientific">Clostridium botulinum</name>
    <dbReference type="NCBI Taxonomy" id="1491"/>
    <lineage>
        <taxon>Bacteria</taxon>
        <taxon>Bacillati</taxon>
        <taxon>Bacillota</taxon>
        <taxon>Clostridia</taxon>
        <taxon>Eubacteriales</taxon>
        <taxon>Clostridiaceae</taxon>
        <taxon>Clostridium</taxon>
    </lineage>
</organism>
<evidence type="ECO:0000256" key="1">
    <source>
        <dbReference type="SAM" id="Phobius"/>
    </source>
</evidence>
<reference evidence="3 4" key="1">
    <citation type="submission" date="2015-07" db="EMBL/GenBank/DDBJ databases">
        <title>Draft genome sequences of 17 French Clostridium botulinum group III.</title>
        <authorList>
            <person name="Woudstra C."/>
            <person name="Le Marechal C."/>
            <person name="Souillard R."/>
            <person name="Bayon-Auboyer M.-H."/>
            <person name="Dessouter D."/>
            <person name="Fach P."/>
        </authorList>
    </citation>
    <scope>NUCLEOTIDE SEQUENCE [LARGE SCALE GENOMIC DNA]</scope>
    <source>
        <strain evidence="3 4">12LNRI-CD</strain>
    </source>
</reference>
<keyword evidence="1" id="KW-0812">Transmembrane</keyword>